<evidence type="ECO:0000313" key="3">
    <source>
        <dbReference type="EMBL" id="WAZ72428.1"/>
    </source>
</evidence>
<gene>
    <name evidence="2" type="ORF">F9Y91_04890</name>
    <name evidence="3" type="ORF">O5404_05235</name>
</gene>
<dbReference type="Pfam" id="PF05628">
    <property type="entry name" value="Borrelia_P13"/>
    <property type="match status" value="1"/>
</dbReference>
<dbReference type="NCBIfam" id="NF033724">
    <property type="entry name" value="P13_porin"/>
    <property type="match status" value="1"/>
</dbReference>
<evidence type="ECO:0000256" key="1">
    <source>
        <dbReference type="SAM" id="Phobius"/>
    </source>
</evidence>
<evidence type="ECO:0000313" key="2">
    <source>
        <dbReference type="EMBL" id="QFP48569.1"/>
    </source>
</evidence>
<feature type="transmembrane region" description="Helical" evidence="1">
    <location>
        <begin position="50"/>
        <end position="68"/>
    </location>
</feature>
<name>A0A5P8AWY4_9SPIR</name>
<organism evidence="2">
    <name type="scientific">Borrelia miyamotoi</name>
    <dbReference type="NCBI Taxonomy" id="47466"/>
    <lineage>
        <taxon>Bacteria</taxon>
        <taxon>Pseudomonadati</taxon>
        <taxon>Spirochaetota</taxon>
        <taxon>Spirochaetia</taxon>
        <taxon>Spirochaetales</taxon>
        <taxon>Borreliaceae</taxon>
        <taxon>Borrelia</taxon>
    </lineage>
</organism>
<reference evidence="3" key="2">
    <citation type="submission" date="2022-12" db="EMBL/GenBank/DDBJ databases">
        <title>B. miyamotoi WGS.</title>
        <authorList>
            <person name="Gabriele M."/>
            <person name="Kuleshov K.V."/>
            <person name="Hepner S."/>
            <person name="Hoornstra D."/>
            <person name="Hovius J.W."/>
            <person name="Platonov A.E."/>
            <person name="Fingerle V."/>
            <person name="Strube C."/>
        </authorList>
    </citation>
    <scope>NUCLEOTIDE SEQUENCE</scope>
    <source>
        <strain evidence="3">ZStruIII14-9</strain>
        <plasmid evidence="3">pZSt-lp66</plasmid>
    </source>
</reference>
<keyword evidence="1" id="KW-1133">Transmembrane helix</keyword>
<dbReference type="EMBL" id="CP044788">
    <property type="protein sequence ID" value="QFP48569.1"/>
    <property type="molecule type" value="Genomic_DNA"/>
</dbReference>
<dbReference type="Proteomes" id="UP001164513">
    <property type="component" value="Plasmid pZSt-lp66"/>
</dbReference>
<dbReference type="InterPro" id="IPR008420">
    <property type="entry name" value="Borrelia_P13"/>
</dbReference>
<keyword evidence="2" id="KW-0614">Plasmid</keyword>
<accession>A0A5P8AWY4</accession>
<reference evidence="2" key="1">
    <citation type="submission" date="2019-10" db="EMBL/GenBank/DDBJ databases">
        <title>Whole genome sequencing of Borrelia miyamotoi strains isolated in Europe.</title>
        <authorList>
            <person name="Sprong H."/>
            <person name="Azagi T."/>
            <person name="Kuleshov K.V."/>
            <person name="Platonov A.E."/>
            <person name="Hoornstra D."/>
            <person name="Hovius J.W."/>
        </authorList>
    </citation>
    <scope>NUCLEOTIDE SEQUENCE</scope>
    <source>
        <strain evidence="2">NL-IR-1</strain>
        <plasmid evidence="2">unnamed</plasmid>
    </source>
</reference>
<feature type="transmembrane region" description="Helical" evidence="1">
    <location>
        <begin position="108"/>
        <end position="134"/>
    </location>
</feature>
<geneLocation type="plasmid" evidence="3 4">
    <name>pZSt-lp66</name>
</geneLocation>
<dbReference type="RefSeq" id="WP_152301165.1">
    <property type="nucleotide sequence ID" value="NZ_CP044628.1"/>
</dbReference>
<geneLocation type="plasmid" evidence="2">
    <name>unnamed</name>
</geneLocation>
<dbReference type="AlphaFoldDB" id="A0A5P8AWY4"/>
<protein>
    <submittedName>
        <fullName evidence="2">P13 family porin</fullName>
    </submittedName>
</protein>
<sequence length="176" mass="19137">MKQVLILILFFVCIIVSFAQSYAEMASNAVVTGGNVDNKVLLYKVNKKDILAPFLLNFFFGFGIGSFVQGDITGGLLVLGSEILSLSLVGCGIYSLSQHTGTSTPTLGLSLVSLGGITFFVTRIAEMIIPFTYASSYNRKLQEKLGMFLGGFKPQFEINLNENAGLSFELAFTKKY</sequence>
<proteinExistence type="predicted"/>
<keyword evidence="1" id="KW-0472">Membrane</keyword>
<keyword evidence="1" id="KW-0812">Transmembrane</keyword>
<evidence type="ECO:0000313" key="4">
    <source>
        <dbReference type="Proteomes" id="UP001164513"/>
    </source>
</evidence>
<dbReference type="EMBL" id="CP114723">
    <property type="protein sequence ID" value="WAZ72428.1"/>
    <property type="molecule type" value="Genomic_DNA"/>
</dbReference>
<feature type="transmembrane region" description="Helical" evidence="1">
    <location>
        <begin position="75"/>
        <end position="96"/>
    </location>
</feature>